<dbReference type="OrthoDB" id="3544053at2"/>
<feature type="region of interest" description="Disordered" evidence="1">
    <location>
        <begin position="40"/>
        <end position="60"/>
    </location>
</feature>
<dbReference type="Proteomes" id="UP000186096">
    <property type="component" value="Unassembled WGS sequence"/>
</dbReference>
<dbReference type="GeneID" id="97499140"/>
<protein>
    <submittedName>
        <fullName evidence="2">Uncharacterized protein</fullName>
    </submittedName>
</protein>
<keyword evidence="3" id="KW-1185">Reference proteome</keyword>
<organism evidence="2 3">
    <name type="scientific">Microbispora rosea</name>
    <dbReference type="NCBI Taxonomy" id="58117"/>
    <lineage>
        <taxon>Bacteria</taxon>
        <taxon>Bacillati</taxon>
        <taxon>Actinomycetota</taxon>
        <taxon>Actinomycetes</taxon>
        <taxon>Streptosporangiales</taxon>
        <taxon>Streptosporangiaceae</taxon>
        <taxon>Microbispora</taxon>
    </lineage>
</organism>
<evidence type="ECO:0000313" key="3">
    <source>
        <dbReference type="Proteomes" id="UP000186096"/>
    </source>
</evidence>
<dbReference type="AlphaFoldDB" id="A0A1N6W0M5"/>
<accession>A0A1N6W0M5</accession>
<evidence type="ECO:0000256" key="1">
    <source>
        <dbReference type="SAM" id="MobiDB-lite"/>
    </source>
</evidence>
<name>A0A1N6W0M5_9ACTN</name>
<dbReference type="EMBL" id="FTNI01000004">
    <property type="protein sequence ID" value="SIQ83600.1"/>
    <property type="molecule type" value="Genomic_DNA"/>
</dbReference>
<gene>
    <name evidence="2" type="ORF">SAMN05421833_10437</name>
</gene>
<dbReference type="STRING" id="58117.SAMN05421833_10437"/>
<reference evidence="3" key="1">
    <citation type="submission" date="2017-01" db="EMBL/GenBank/DDBJ databases">
        <authorList>
            <person name="Varghese N."/>
            <person name="Submissions S."/>
        </authorList>
    </citation>
    <scope>NUCLEOTIDE SEQUENCE [LARGE SCALE GENOMIC DNA]</scope>
    <source>
        <strain evidence="3">ATCC 12950</strain>
    </source>
</reference>
<evidence type="ECO:0000313" key="2">
    <source>
        <dbReference type="EMBL" id="SIQ83600.1"/>
    </source>
</evidence>
<dbReference type="RefSeq" id="WP_030507394.1">
    <property type="nucleotide sequence ID" value="NZ_CP192071.1"/>
</dbReference>
<sequence length="60" mass="6979">MSISPTTALYLHQELAHERIRNLHREAAEERLAGRIRSVQRARRQAERASRRLSSALARM</sequence>
<proteinExistence type="predicted"/>